<dbReference type="GO" id="GO:0005829">
    <property type="term" value="C:cytosol"/>
    <property type="evidence" value="ECO:0007669"/>
    <property type="project" value="TreeGrafter"/>
</dbReference>
<dbReference type="EC" id="2.1.2.9" evidence="2 5"/>
<dbReference type="SUPFAM" id="SSF53328">
    <property type="entry name" value="Formyltransferase"/>
    <property type="match status" value="1"/>
</dbReference>
<dbReference type="SUPFAM" id="SSF50486">
    <property type="entry name" value="FMT C-terminal domain-like"/>
    <property type="match status" value="1"/>
</dbReference>
<dbReference type="InterPro" id="IPR041711">
    <property type="entry name" value="Met-tRNA-FMT_N"/>
</dbReference>
<dbReference type="PROSITE" id="PS00373">
    <property type="entry name" value="GART"/>
    <property type="match status" value="1"/>
</dbReference>
<dbReference type="Gene3D" id="3.40.50.12230">
    <property type="match status" value="1"/>
</dbReference>
<dbReference type="OrthoDB" id="9802815at2"/>
<evidence type="ECO:0000313" key="9">
    <source>
        <dbReference type="Proteomes" id="UP000063781"/>
    </source>
</evidence>
<proteinExistence type="inferred from homology"/>
<name>A0A0X8H009_9FIRM</name>
<comment type="catalytic activity">
    <reaction evidence="5">
        <text>L-methionyl-tRNA(fMet) + (6R)-10-formyltetrahydrofolate = N-formyl-L-methionyl-tRNA(fMet) + (6S)-5,6,7,8-tetrahydrofolate + H(+)</text>
        <dbReference type="Rhea" id="RHEA:24380"/>
        <dbReference type="Rhea" id="RHEA-COMP:9952"/>
        <dbReference type="Rhea" id="RHEA-COMP:9953"/>
        <dbReference type="ChEBI" id="CHEBI:15378"/>
        <dbReference type="ChEBI" id="CHEBI:57453"/>
        <dbReference type="ChEBI" id="CHEBI:78530"/>
        <dbReference type="ChEBI" id="CHEBI:78844"/>
        <dbReference type="ChEBI" id="CHEBI:195366"/>
        <dbReference type="EC" id="2.1.2.9"/>
    </reaction>
</comment>
<dbReference type="RefSeq" id="WP_067632418.1">
    <property type="nucleotide sequence ID" value="NZ_CP013213.1"/>
</dbReference>
<keyword evidence="4 5" id="KW-0648">Protein biosynthesis</keyword>
<dbReference type="InterPro" id="IPR036477">
    <property type="entry name" value="Formyl_transf_N_sf"/>
</dbReference>
<feature type="domain" description="Formyl transferase C-terminal" evidence="7">
    <location>
        <begin position="202"/>
        <end position="298"/>
    </location>
</feature>
<dbReference type="InterPro" id="IPR001555">
    <property type="entry name" value="GART_AS"/>
</dbReference>
<dbReference type="Proteomes" id="UP000063781">
    <property type="component" value="Chromosome"/>
</dbReference>
<dbReference type="AlphaFoldDB" id="A0A0X8H009"/>
<dbReference type="PANTHER" id="PTHR11138">
    <property type="entry name" value="METHIONYL-TRNA FORMYLTRANSFERASE"/>
    <property type="match status" value="1"/>
</dbReference>
<sequence>MRIVFMGTTLFSCVVLETLLSEGYDVVGVVTQPDRPVGRKKILTAPPVKMLALENDIPVIQPEKIKRAVDDVLAFNADCIVTCAYGQIVPEAILYAPPYRCLNVHASLLPKYHGGAPIHWSIIRGEKETGVTLMFMDKGMDSGDMLAKQSVTINEEDTFGDVEAKLMEVSKTLIKEDLKAYFDGKLTPIKQKDEDVTFAYAIQRNDEFVSFRKPGHDVYNHIRGLIPWPTAYGILDGVSIKFHAVQFESKDHQFQRGEIVDVSDKGVDVAVEGGIIHLTSIQISGKPRQSNRDILNGFGKRWKGRRFE</sequence>
<dbReference type="PANTHER" id="PTHR11138:SF5">
    <property type="entry name" value="METHIONYL-TRNA FORMYLTRANSFERASE, MITOCHONDRIAL"/>
    <property type="match status" value="1"/>
</dbReference>
<dbReference type="InterPro" id="IPR005794">
    <property type="entry name" value="Fmt"/>
</dbReference>
<evidence type="ECO:0000256" key="5">
    <source>
        <dbReference type="HAMAP-Rule" id="MF_00182"/>
    </source>
</evidence>
<feature type="domain" description="Formyl transferase N-terminal" evidence="6">
    <location>
        <begin position="1"/>
        <end position="174"/>
    </location>
</feature>
<dbReference type="EMBL" id="CP013213">
    <property type="protein sequence ID" value="AMC93546.1"/>
    <property type="molecule type" value="Genomic_DNA"/>
</dbReference>
<dbReference type="STRING" id="1514105.AOC36_05980"/>
<dbReference type="KEGG" id="erl:AOC36_05980"/>
<dbReference type="Pfam" id="PF00551">
    <property type="entry name" value="Formyl_trans_N"/>
    <property type="match status" value="1"/>
</dbReference>
<dbReference type="Pfam" id="PF02911">
    <property type="entry name" value="Formyl_trans_C"/>
    <property type="match status" value="1"/>
</dbReference>
<evidence type="ECO:0000256" key="3">
    <source>
        <dbReference type="ARBA" id="ARBA00022679"/>
    </source>
</evidence>
<feature type="binding site" evidence="5">
    <location>
        <begin position="107"/>
        <end position="110"/>
    </location>
    <ligand>
        <name>(6S)-5,6,7,8-tetrahydrofolate</name>
        <dbReference type="ChEBI" id="CHEBI:57453"/>
    </ligand>
</feature>
<dbReference type="CDD" id="cd08646">
    <property type="entry name" value="FMT_core_Met-tRNA-FMT_N"/>
    <property type="match status" value="1"/>
</dbReference>
<comment type="function">
    <text evidence="5">Attaches a formyl group to the free amino group of methionyl-tRNA(fMet). The formyl group appears to play a dual role in the initiator identity of N-formylmethionyl-tRNA by promoting its recognition by IF2 and preventing the misappropriation of this tRNA by the elongation apparatus.</text>
</comment>
<dbReference type="NCBIfam" id="TIGR00460">
    <property type="entry name" value="fmt"/>
    <property type="match status" value="1"/>
</dbReference>
<dbReference type="InterPro" id="IPR044135">
    <property type="entry name" value="Met-tRNA-FMT_C"/>
</dbReference>
<dbReference type="HAMAP" id="MF_00182">
    <property type="entry name" value="Formyl_trans"/>
    <property type="match status" value="1"/>
</dbReference>
<comment type="similarity">
    <text evidence="1 5">Belongs to the Fmt family.</text>
</comment>
<accession>A0A0X8H009</accession>
<keyword evidence="3 5" id="KW-0808">Transferase</keyword>
<gene>
    <name evidence="5" type="primary">fmt</name>
    <name evidence="8" type="ORF">AOC36_05980</name>
</gene>
<evidence type="ECO:0000313" key="8">
    <source>
        <dbReference type="EMBL" id="AMC93546.1"/>
    </source>
</evidence>
<dbReference type="InterPro" id="IPR011034">
    <property type="entry name" value="Formyl_transferase-like_C_sf"/>
</dbReference>
<keyword evidence="9" id="KW-1185">Reference proteome</keyword>
<evidence type="ECO:0000259" key="7">
    <source>
        <dbReference type="Pfam" id="PF02911"/>
    </source>
</evidence>
<dbReference type="GO" id="GO:0004479">
    <property type="term" value="F:methionyl-tRNA formyltransferase activity"/>
    <property type="evidence" value="ECO:0007669"/>
    <property type="project" value="UniProtKB-UniRule"/>
</dbReference>
<dbReference type="InterPro" id="IPR002376">
    <property type="entry name" value="Formyl_transf_N"/>
</dbReference>
<evidence type="ECO:0000256" key="2">
    <source>
        <dbReference type="ARBA" id="ARBA00012261"/>
    </source>
</evidence>
<evidence type="ECO:0000256" key="4">
    <source>
        <dbReference type="ARBA" id="ARBA00022917"/>
    </source>
</evidence>
<dbReference type="InterPro" id="IPR005793">
    <property type="entry name" value="Formyl_trans_C"/>
</dbReference>
<protein>
    <recommendedName>
        <fullName evidence="2 5">Methionyl-tRNA formyltransferase</fullName>
        <ecNumber evidence="2 5">2.1.2.9</ecNumber>
    </recommendedName>
</protein>
<reference evidence="8 9" key="1">
    <citation type="submission" date="2015-10" db="EMBL/GenBank/DDBJ databases">
        <title>Erysipelothrix larvae sp. LV19 isolated from the larval gut of the rhinoceros beetle, Trypoxylus dichotomus.</title>
        <authorList>
            <person name="Lim S."/>
            <person name="Kim B.-C."/>
        </authorList>
    </citation>
    <scope>NUCLEOTIDE SEQUENCE [LARGE SCALE GENOMIC DNA]</scope>
    <source>
        <strain evidence="8 9">LV19</strain>
    </source>
</reference>
<evidence type="ECO:0000259" key="6">
    <source>
        <dbReference type="Pfam" id="PF00551"/>
    </source>
</evidence>
<organism evidence="8 9">
    <name type="scientific">Erysipelothrix larvae</name>
    <dbReference type="NCBI Taxonomy" id="1514105"/>
    <lineage>
        <taxon>Bacteria</taxon>
        <taxon>Bacillati</taxon>
        <taxon>Bacillota</taxon>
        <taxon>Erysipelotrichia</taxon>
        <taxon>Erysipelotrichales</taxon>
        <taxon>Erysipelotrichaceae</taxon>
        <taxon>Erysipelothrix</taxon>
    </lineage>
</organism>
<dbReference type="CDD" id="cd08704">
    <property type="entry name" value="Met_tRNA_FMT_C"/>
    <property type="match status" value="1"/>
</dbReference>
<evidence type="ECO:0000256" key="1">
    <source>
        <dbReference type="ARBA" id="ARBA00010699"/>
    </source>
</evidence>